<keyword evidence="2" id="KW-1185">Reference proteome</keyword>
<accession>A0A6S7LTF1</accession>
<comment type="caution">
    <text evidence="1">The sequence shown here is derived from an EMBL/GenBank/DDBJ whole genome shotgun (WGS) entry which is preliminary data.</text>
</comment>
<gene>
    <name evidence="1" type="ORF">PACLA_8A082439</name>
</gene>
<evidence type="ECO:0000313" key="2">
    <source>
        <dbReference type="Proteomes" id="UP001152795"/>
    </source>
</evidence>
<dbReference type="OrthoDB" id="8430171at2759"/>
<proteinExistence type="predicted"/>
<sequence length="229" mass="26311">MKILEIGGDELIVVRRPAEDETCTIDDFLPCEFCLGFMKRWDLWKHQLACEFNPKPQNEHGNQQVQLKAKLMLAPTITGSEDEKLNRILSVMKNDPITKTVQKDPLIKAFGSVMIEKSGPKDGQFISQKMRELGRLVEGLMSVEENKKVGQALHTNDDLALKDSKNLKKLMKSEWEDCVSHHSLATLHERKFNKVDVPPLAEDVTNLKNFIEQKIEEESRVLHKCEYNR</sequence>
<name>A0A6S7LTF1_PARCT</name>
<evidence type="ECO:0000313" key="1">
    <source>
        <dbReference type="EMBL" id="CAB4044042.1"/>
    </source>
</evidence>
<reference evidence="1" key="1">
    <citation type="submission" date="2020-04" db="EMBL/GenBank/DDBJ databases">
        <authorList>
            <person name="Alioto T."/>
            <person name="Alioto T."/>
            <person name="Gomez Garrido J."/>
        </authorList>
    </citation>
    <scope>NUCLEOTIDE SEQUENCE</scope>
    <source>
        <strain evidence="1">A484AB</strain>
    </source>
</reference>
<dbReference type="PANTHER" id="PTHR33480:SF1">
    <property type="entry name" value="TYR RECOMBINASE DOMAIN-CONTAINING PROTEIN"/>
    <property type="match status" value="1"/>
</dbReference>
<dbReference type="EMBL" id="CACRXK020033861">
    <property type="protein sequence ID" value="CAB4044042.1"/>
    <property type="molecule type" value="Genomic_DNA"/>
</dbReference>
<organism evidence="1 2">
    <name type="scientific">Paramuricea clavata</name>
    <name type="common">Red gorgonian</name>
    <name type="synonym">Violescent sea-whip</name>
    <dbReference type="NCBI Taxonomy" id="317549"/>
    <lineage>
        <taxon>Eukaryota</taxon>
        <taxon>Metazoa</taxon>
        <taxon>Cnidaria</taxon>
        <taxon>Anthozoa</taxon>
        <taxon>Octocorallia</taxon>
        <taxon>Malacalcyonacea</taxon>
        <taxon>Plexauridae</taxon>
        <taxon>Paramuricea</taxon>
    </lineage>
</organism>
<dbReference type="AlphaFoldDB" id="A0A6S7LTF1"/>
<dbReference type="PANTHER" id="PTHR33480">
    <property type="entry name" value="SET DOMAIN-CONTAINING PROTEIN-RELATED"/>
    <property type="match status" value="1"/>
</dbReference>
<protein>
    <submittedName>
        <fullName evidence="1">Uncharacterized protein</fullName>
    </submittedName>
</protein>
<dbReference type="Proteomes" id="UP001152795">
    <property type="component" value="Unassembled WGS sequence"/>
</dbReference>